<dbReference type="InterPro" id="IPR024499">
    <property type="entry name" value="Mbeg1-like"/>
</dbReference>
<dbReference type="Proteomes" id="UP001199424">
    <property type="component" value="Unassembled WGS sequence"/>
</dbReference>
<accession>A0AAE3AI34</accession>
<sequence length="375" mass="42078">MPSILEYAETEFSPLAEKPFTDVDSLLLSQFSYMNLSAFEDELKCENKIEIRELLKAERFEKLMFHVRDTKSNMRLLYAMASSPRWRNIKIGNFVEKLCDQSEEQFAAITVYLDDDHACAVFRGTDATLVGWKEDFNMAFLPVIPSQADAADYVTKLGEGFPGKLLLMGHSKGGNLAAYAGMFCDPEIQKRIERVYPLDSPGFIGNTLESEEYGRIQSRVHKVIPKGSLIGMLLENHGAYSVVESNQMGIMQHDPFSWQVTDGAFHTLEEISSGAKYMNQTLNSWITGMSIDERIRLVDVLYGLLTAGNIENVFDAGDIQKNIGAIYNAAVHLDPETRSFVLQIIRQLAGFALHNIPHPNVPENLNILPGNKTQN</sequence>
<dbReference type="EMBL" id="JAJEQC010000001">
    <property type="protein sequence ID" value="MCC2135641.1"/>
    <property type="molecule type" value="Genomic_DNA"/>
</dbReference>
<gene>
    <name evidence="1" type="ORF">LKD31_01225</name>
</gene>
<dbReference type="AlphaFoldDB" id="A0AAE3AI34"/>
<reference evidence="1" key="1">
    <citation type="submission" date="2021-10" db="EMBL/GenBank/DDBJ databases">
        <title>Anaerobic single-cell dispensing facilitates the cultivation of human gut bacteria.</title>
        <authorList>
            <person name="Afrizal A."/>
        </authorList>
    </citation>
    <scope>NUCLEOTIDE SEQUENCE</scope>
    <source>
        <strain evidence="1">CLA-AA-H250</strain>
    </source>
</reference>
<dbReference type="InterPro" id="IPR029058">
    <property type="entry name" value="AB_hydrolase_fold"/>
</dbReference>
<name>A0AAE3AI34_9FIRM</name>
<organism evidence="1 2">
    <name type="scientific">Hominenteromicrobium mulieris</name>
    <dbReference type="NCBI Taxonomy" id="2885357"/>
    <lineage>
        <taxon>Bacteria</taxon>
        <taxon>Bacillati</taxon>
        <taxon>Bacillota</taxon>
        <taxon>Clostridia</taxon>
        <taxon>Eubacteriales</taxon>
        <taxon>Oscillospiraceae</taxon>
        <taxon>Hominenteromicrobium</taxon>
    </lineage>
</organism>
<evidence type="ECO:0000313" key="1">
    <source>
        <dbReference type="EMBL" id="MCC2135641.1"/>
    </source>
</evidence>
<proteinExistence type="predicted"/>
<comment type="caution">
    <text evidence="1">The sequence shown here is derived from an EMBL/GenBank/DDBJ whole genome shotgun (WGS) entry which is preliminary data.</text>
</comment>
<evidence type="ECO:0000313" key="2">
    <source>
        <dbReference type="Proteomes" id="UP001199424"/>
    </source>
</evidence>
<dbReference type="SUPFAM" id="SSF53474">
    <property type="entry name" value="alpha/beta-Hydrolases"/>
    <property type="match status" value="1"/>
</dbReference>
<keyword evidence="2" id="KW-1185">Reference proteome</keyword>
<protein>
    <submittedName>
        <fullName evidence="1">DUF2974 domain-containing protein</fullName>
    </submittedName>
</protein>
<dbReference type="RefSeq" id="WP_308448272.1">
    <property type="nucleotide sequence ID" value="NZ_JAJEQC010000001.1"/>
</dbReference>
<dbReference type="Pfam" id="PF11187">
    <property type="entry name" value="Mbeg1-like"/>
    <property type="match status" value="1"/>
</dbReference>